<organism evidence="1 2">
    <name type="scientific">Branchiibius cervicis</name>
    <dbReference type="NCBI Taxonomy" id="908252"/>
    <lineage>
        <taxon>Bacteria</taxon>
        <taxon>Bacillati</taxon>
        <taxon>Actinomycetota</taxon>
        <taxon>Actinomycetes</taxon>
        <taxon>Micrococcales</taxon>
        <taxon>Dermacoccaceae</taxon>
        <taxon>Branchiibius</taxon>
    </lineage>
</organism>
<evidence type="ECO:0000313" key="1">
    <source>
        <dbReference type="EMBL" id="MFC6714350.1"/>
    </source>
</evidence>
<protein>
    <submittedName>
        <fullName evidence="1">Uncharacterized protein</fullName>
    </submittedName>
</protein>
<dbReference type="EMBL" id="JBHSWJ010000002">
    <property type="protein sequence ID" value="MFC6714350.1"/>
    <property type="molecule type" value="Genomic_DNA"/>
</dbReference>
<keyword evidence="2" id="KW-1185">Reference proteome</keyword>
<dbReference type="RefSeq" id="WP_146202528.1">
    <property type="nucleotide sequence ID" value="NZ_JBHSWJ010000002.1"/>
</dbReference>
<evidence type="ECO:0000313" key="2">
    <source>
        <dbReference type="Proteomes" id="UP001596356"/>
    </source>
</evidence>
<proteinExistence type="predicted"/>
<reference evidence="2" key="1">
    <citation type="journal article" date="2019" name="Int. J. Syst. Evol. Microbiol.">
        <title>The Global Catalogue of Microorganisms (GCM) 10K type strain sequencing project: providing services to taxonomists for standard genome sequencing and annotation.</title>
        <authorList>
            <consortium name="The Broad Institute Genomics Platform"/>
            <consortium name="The Broad Institute Genome Sequencing Center for Infectious Disease"/>
            <person name="Wu L."/>
            <person name="Ma J."/>
        </authorList>
    </citation>
    <scope>NUCLEOTIDE SEQUENCE [LARGE SCALE GENOMIC DNA]</scope>
    <source>
        <strain evidence="2">NBRC 106593</strain>
    </source>
</reference>
<dbReference type="Proteomes" id="UP001596356">
    <property type="component" value="Unassembled WGS sequence"/>
</dbReference>
<name>A0ABW2AU09_9MICO</name>
<accession>A0ABW2AU09</accession>
<comment type="caution">
    <text evidence="1">The sequence shown here is derived from an EMBL/GenBank/DDBJ whole genome shotgun (WGS) entry which is preliminary data.</text>
</comment>
<sequence>MWDEEWELDVAKLRREGALEQPDGVWQVADAANQQRRTLSFSRMRTDVRDKCPRARFVAYFNDADGPVLDGLYDADGNQVYGDKADPSWHTDSSVRDDDFESETAGLIQDMGDIARDHWPDTTPDWASRDINLIDLGGAES</sequence>
<gene>
    <name evidence="1" type="ORF">ACFQBT_11205</name>
</gene>